<dbReference type="EMBL" id="OB660130">
    <property type="protein sequence ID" value="CAD7222969.1"/>
    <property type="molecule type" value="Genomic_DNA"/>
</dbReference>
<dbReference type="PANTHER" id="PTHR46345">
    <property type="entry name" value="INVERTED FORMIN-2"/>
    <property type="match status" value="1"/>
</dbReference>
<dbReference type="Pfam" id="PF06367">
    <property type="entry name" value="Drf_FH3"/>
    <property type="match status" value="1"/>
</dbReference>
<dbReference type="PROSITE" id="PS51232">
    <property type="entry name" value="GBD_FH3"/>
    <property type="match status" value="1"/>
</dbReference>
<feature type="region of interest" description="Disordered" evidence="1">
    <location>
        <begin position="863"/>
        <end position="989"/>
    </location>
</feature>
<dbReference type="Gene3D" id="1.25.10.10">
    <property type="entry name" value="Leucine-rich Repeat Variant"/>
    <property type="match status" value="1"/>
</dbReference>
<feature type="compositionally biased region" description="Polar residues" evidence="1">
    <location>
        <begin position="881"/>
        <end position="894"/>
    </location>
</feature>
<feature type="region of interest" description="Disordered" evidence="1">
    <location>
        <begin position="522"/>
        <end position="544"/>
    </location>
</feature>
<dbReference type="GO" id="GO:0003779">
    <property type="term" value="F:actin binding"/>
    <property type="evidence" value="ECO:0007669"/>
    <property type="project" value="InterPro"/>
</dbReference>
<reference evidence="2" key="1">
    <citation type="submission" date="2020-11" db="EMBL/GenBank/DDBJ databases">
        <authorList>
            <person name="Tran Van P."/>
        </authorList>
    </citation>
    <scope>NUCLEOTIDE SEQUENCE</scope>
</reference>
<feature type="region of interest" description="Disordered" evidence="1">
    <location>
        <begin position="1204"/>
        <end position="1640"/>
    </location>
</feature>
<feature type="compositionally biased region" description="Pro residues" evidence="1">
    <location>
        <begin position="387"/>
        <end position="444"/>
    </location>
</feature>
<feature type="compositionally biased region" description="Acidic residues" evidence="1">
    <location>
        <begin position="1402"/>
        <end position="1411"/>
    </location>
</feature>
<dbReference type="InterPro" id="IPR016024">
    <property type="entry name" value="ARM-type_fold"/>
</dbReference>
<feature type="compositionally biased region" description="Basic and acidic residues" evidence="1">
    <location>
        <begin position="1313"/>
        <end position="1330"/>
    </location>
</feature>
<dbReference type="PRINTS" id="PR01217">
    <property type="entry name" value="PRICHEXTENSN"/>
</dbReference>
<feature type="compositionally biased region" description="Polar residues" evidence="1">
    <location>
        <begin position="1554"/>
        <end position="1579"/>
    </location>
</feature>
<dbReference type="InterPro" id="IPR015425">
    <property type="entry name" value="FH2_Formin"/>
</dbReference>
<dbReference type="Pfam" id="PF02181">
    <property type="entry name" value="FH2"/>
    <property type="match status" value="1"/>
</dbReference>
<dbReference type="SUPFAM" id="SSF101447">
    <property type="entry name" value="Formin homology 2 domain (FH2 domain)"/>
    <property type="match status" value="1"/>
</dbReference>
<feature type="compositionally biased region" description="Low complexity" evidence="1">
    <location>
        <begin position="1586"/>
        <end position="1598"/>
    </location>
</feature>
<feature type="compositionally biased region" description="Low complexity" evidence="1">
    <location>
        <begin position="1514"/>
        <end position="1528"/>
    </location>
</feature>
<dbReference type="PANTHER" id="PTHR46345:SF8">
    <property type="entry name" value="FORMIN 3, ISOFORM B"/>
    <property type="match status" value="1"/>
</dbReference>
<dbReference type="OrthoDB" id="26518at2759"/>
<feature type="compositionally biased region" description="Basic and acidic residues" evidence="1">
    <location>
        <begin position="902"/>
        <end position="913"/>
    </location>
</feature>
<evidence type="ECO:0000256" key="1">
    <source>
        <dbReference type="SAM" id="MobiDB-lite"/>
    </source>
</evidence>
<dbReference type="InterPro" id="IPR011989">
    <property type="entry name" value="ARM-like"/>
</dbReference>
<feature type="compositionally biased region" description="Basic and acidic residues" evidence="1">
    <location>
        <begin position="535"/>
        <end position="544"/>
    </location>
</feature>
<dbReference type="SMART" id="SM00498">
    <property type="entry name" value="FH2"/>
    <property type="match status" value="1"/>
</dbReference>
<dbReference type="SMART" id="SM01139">
    <property type="entry name" value="Drf_FH3"/>
    <property type="match status" value="1"/>
</dbReference>
<sequence length="1640" mass="182209">MDSKIGLDYIVESKEYTGKLSGVVLISIVLSTLDKIRSSWAAMMIDSLLAQTGQASEIRANIATNFCNRSERILIDRLPKTSACLSLSALSTRFQRRPGNPRFLREIIVNERASQKRRLAEGEKRKEGPLRENPALDTSNVTVKKQVFKLLCALCDHSQDGFKRAMDVLDLCKERNCSRYRFQIIVDELDSSNSPQDYQTILVAFINCIVMSIKDLKERVRVRNEFIGLKLRQVLDKIKSNSNPASELATQCDVFEDERENDELLLDGPRGIDLNSPLDVFYGVYDQVLETPQELNFLSVLQNLLKIDPKEPLSDDMWEAAEVLVARATLIESKEDAHKLIKPQNFTGGKCPSCNTEITADGKRKRSLAYLDGGSKGSTPLLLSPSSGPPPPPAPPPPPPPPPPPGSGPPPPPPPPMPGGGGPPPPPPPPSFGASPPGPPPPPKIDPELEKIILPQQEIPKPKTKMKTINWNKIPKDKVIGKDNLWMKVANTFSKKRKSTEFDWAGLEGLFCQQTIPNGIPNDVFNSPKLPRGGGEGDSRKKESTEINLLDAKRSLNVNIFLRQFRMPNDQIINLIKHGDPEDFGSEKLRGLMKILPEPDECEMLRAYDGDRNKLGNAEQFMLKLLSIPNYKLRVKGMLLREDFQSNVSSFEPSINSLIQAADDLKNNRKFQEVLYMFVVAGNFLNSGGYAGDAAGIKMSSVQKLTELRANKPGMTLMHYVATEAETKNADLLTFPDEIKFLEEASKVSIEQIRADVKSLESRVSEISNQLKIMDEGFRTQMEGFIQARATSMAREELEGLHLDLLEVERVRKDLAEYLCEDVESFKLEECYKIFQNFCSKFKQAILDNEKRKQQEVQAELRRKLREDNDAKRKSAPGTVRPNSLGSDSESNLMESILSEFGNKDKNRPRSTGEDELAGLPGTPRLVRRRLSSREQEMEDSQGTPNSSLRRRRSRATAEEGGGENLIDYLRASAQEPGGARERRSWAGAPAEFYGSLDRSWARAARGKNRPILEKDTFDKPSGGGDGETTPTEEKKRPWRERIENWFKGEKEDKRELGLKPVPEEKSLSPSRTIPSKWQRPSLEKTDILGTLEAVAHDEDVRKEKASSRMGGEADVERRKLLRRMKSRGALEEEEKEAVTTPEEEARSRKTTKEFFEQLRKEQEQKGTDLKTDKLTLYFRKPSDEVPRAGRPFTKRPLDKIDVDIDSENIETPPVARKVYATKPFLSTSENDGRASGGLRTSVSPRRQDDETVDGHRSPSPADEGQFDRYSVARRTTRRSKKFDDRESNSPSRSEVTPAPDPLKGGLEATSRWQDRVSELKESNKLKGDEAPAPTVPLRTKRGARNMSNIDPNDVRAAASSSNSLEGQKSGAGPRRRPTSLSTSPSLRRKQIPSSRRISESDDHDQDEGFEENNSASSGNFEEGTTGDGTGKSRQNSMRKPLFRVGHRPKTNAEIMASPEALSPTFYAGGSATLPRDGSGGSRSSIFSNSTASTVRPGPGARESFKSNTMGRTPSSSRPSVLRSSDGSLNASERNLTKSIPPATAPTQRRKTDTSGSRANISSITNRLSAPTKSSLARQTSKEKLPPSGRPSTTTPRGMSFMRPTASSVAKEAAEAARRLQSNRDAGRTPFGRPSLSLRT</sequence>
<feature type="region of interest" description="Disordered" evidence="1">
    <location>
        <begin position="369"/>
        <end position="447"/>
    </location>
</feature>
<gene>
    <name evidence="2" type="ORF">CTOB1V02_LOCUS965</name>
</gene>
<dbReference type="InterPro" id="IPR010472">
    <property type="entry name" value="FH3_dom"/>
</dbReference>
<feature type="compositionally biased region" description="Polar residues" evidence="1">
    <location>
        <begin position="1529"/>
        <end position="1538"/>
    </location>
</feature>
<accession>A0A7R8W5R8</accession>
<dbReference type="SUPFAM" id="SSF48371">
    <property type="entry name" value="ARM repeat"/>
    <property type="match status" value="1"/>
</dbReference>
<organism evidence="2">
    <name type="scientific">Cyprideis torosa</name>
    <dbReference type="NCBI Taxonomy" id="163714"/>
    <lineage>
        <taxon>Eukaryota</taxon>
        <taxon>Metazoa</taxon>
        <taxon>Ecdysozoa</taxon>
        <taxon>Arthropoda</taxon>
        <taxon>Crustacea</taxon>
        <taxon>Oligostraca</taxon>
        <taxon>Ostracoda</taxon>
        <taxon>Podocopa</taxon>
        <taxon>Podocopida</taxon>
        <taxon>Cytherocopina</taxon>
        <taxon>Cytheroidea</taxon>
        <taxon>Cytherideidae</taxon>
        <taxon>Cyprideis</taxon>
    </lineage>
</organism>
<feature type="compositionally biased region" description="Basic and acidic residues" evidence="1">
    <location>
        <begin position="1032"/>
        <end position="1067"/>
    </location>
</feature>
<dbReference type="InterPro" id="IPR014768">
    <property type="entry name" value="GBD/FH3_dom"/>
</dbReference>
<evidence type="ECO:0000313" key="2">
    <source>
        <dbReference type="EMBL" id="CAD7222969.1"/>
    </source>
</evidence>
<dbReference type="InterPro" id="IPR042201">
    <property type="entry name" value="FH2_Formin_sf"/>
</dbReference>
<proteinExistence type="predicted"/>
<feature type="compositionally biased region" description="Basic residues" evidence="1">
    <location>
        <begin position="1441"/>
        <end position="1450"/>
    </location>
</feature>
<feature type="compositionally biased region" description="Basic and acidic residues" evidence="1">
    <location>
        <begin position="863"/>
        <end position="873"/>
    </location>
</feature>
<feature type="region of interest" description="Disordered" evidence="1">
    <location>
        <begin position="1099"/>
        <end position="1152"/>
    </location>
</feature>
<dbReference type="PROSITE" id="PS51444">
    <property type="entry name" value="FH2"/>
    <property type="match status" value="1"/>
</dbReference>
<protein>
    <submittedName>
        <fullName evidence="2">Uncharacterized protein</fullName>
    </submittedName>
</protein>
<dbReference type="Gene3D" id="1.20.58.2220">
    <property type="entry name" value="Formin, FH2 domain"/>
    <property type="match status" value="1"/>
</dbReference>
<feature type="region of interest" description="Disordered" evidence="1">
    <location>
        <begin position="1004"/>
        <end position="1082"/>
    </location>
</feature>
<name>A0A7R8W5R8_9CRUS</name>
<feature type="compositionally biased region" description="Basic and acidic residues" evidence="1">
    <location>
        <begin position="1246"/>
        <end position="1257"/>
    </location>
</feature>